<proteinExistence type="predicted"/>
<comment type="caution">
    <text evidence="2">The sequence shown here is derived from an EMBL/GenBank/DDBJ whole genome shotgun (WGS) entry which is preliminary data.</text>
</comment>
<accession>A0A066VM13</accession>
<evidence type="ECO:0000256" key="1">
    <source>
        <dbReference type="SAM" id="MobiDB-lite"/>
    </source>
</evidence>
<feature type="region of interest" description="Disordered" evidence="1">
    <location>
        <begin position="57"/>
        <end position="77"/>
    </location>
</feature>
<keyword evidence="3" id="KW-1185">Reference proteome</keyword>
<feature type="region of interest" description="Disordered" evidence="1">
    <location>
        <begin position="1"/>
        <end position="28"/>
    </location>
</feature>
<dbReference type="Proteomes" id="UP000027361">
    <property type="component" value="Unassembled WGS sequence"/>
</dbReference>
<dbReference type="GeneID" id="25261738"/>
<dbReference type="HOGENOM" id="CLU_1741842_0_0_1"/>
<dbReference type="InParanoid" id="A0A066VM13"/>
<organism evidence="2 3">
    <name type="scientific">Tilletiaria anomala (strain ATCC 24038 / CBS 436.72 / UBC 951)</name>
    <dbReference type="NCBI Taxonomy" id="1037660"/>
    <lineage>
        <taxon>Eukaryota</taxon>
        <taxon>Fungi</taxon>
        <taxon>Dikarya</taxon>
        <taxon>Basidiomycota</taxon>
        <taxon>Ustilaginomycotina</taxon>
        <taxon>Exobasidiomycetes</taxon>
        <taxon>Georgefischeriales</taxon>
        <taxon>Tilletiariaceae</taxon>
        <taxon>Tilletiaria</taxon>
    </lineage>
</organism>
<name>A0A066VM13_TILAU</name>
<sequence>MRPYDGSSEQRLRPYDGSSEQRLRPYDGSSEQRLRPLFAFGIRSHCSCIRELWGSRVARPTERQPESPADPKGQAVHFDCDLLTGPSQALHPPSRKLTLREHSDHTGGIYSWSRECGPQRKDHWERIGRLACSSCTNDSCGALCSTEHRP</sequence>
<reference evidence="2 3" key="1">
    <citation type="submission" date="2014-05" db="EMBL/GenBank/DDBJ databases">
        <title>Draft genome sequence of a rare smut relative, Tilletiaria anomala UBC 951.</title>
        <authorList>
            <consortium name="DOE Joint Genome Institute"/>
            <person name="Toome M."/>
            <person name="Kuo A."/>
            <person name="Henrissat B."/>
            <person name="Lipzen A."/>
            <person name="Tritt A."/>
            <person name="Yoshinaga Y."/>
            <person name="Zane M."/>
            <person name="Barry K."/>
            <person name="Grigoriev I.V."/>
            <person name="Spatafora J.W."/>
            <person name="Aimea M.C."/>
        </authorList>
    </citation>
    <scope>NUCLEOTIDE SEQUENCE [LARGE SCALE GENOMIC DNA]</scope>
    <source>
        <strain evidence="2 3">UBC 951</strain>
    </source>
</reference>
<gene>
    <name evidence="2" type="ORF">K437DRAFT_161113</name>
</gene>
<dbReference type="RefSeq" id="XP_013242095.1">
    <property type="nucleotide sequence ID" value="XM_013386641.1"/>
</dbReference>
<evidence type="ECO:0000313" key="3">
    <source>
        <dbReference type="Proteomes" id="UP000027361"/>
    </source>
</evidence>
<evidence type="ECO:0000313" key="2">
    <source>
        <dbReference type="EMBL" id="KDN42526.1"/>
    </source>
</evidence>
<dbReference type="EMBL" id="JMSN01000069">
    <property type="protein sequence ID" value="KDN42526.1"/>
    <property type="molecule type" value="Genomic_DNA"/>
</dbReference>
<dbReference type="AlphaFoldDB" id="A0A066VM13"/>
<feature type="compositionally biased region" description="Basic and acidic residues" evidence="1">
    <location>
        <begin position="8"/>
        <end position="28"/>
    </location>
</feature>
<protein>
    <submittedName>
        <fullName evidence="2">Uncharacterized protein</fullName>
    </submittedName>
</protein>